<dbReference type="InterPro" id="IPR027417">
    <property type="entry name" value="P-loop_NTPase"/>
</dbReference>
<evidence type="ECO:0000313" key="5">
    <source>
        <dbReference type="EMBL" id="TCM68451.1"/>
    </source>
</evidence>
<feature type="domain" description="Helicase ATP-binding" evidence="3">
    <location>
        <begin position="18"/>
        <end position="179"/>
    </location>
</feature>
<gene>
    <name evidence="5" type="ORF">EC844_105155</name>
</gene>
<keyword evidence="1" id="KW-0547">Nucleotide-binding</keyword>
<comment type="caution">
    <text evidence="5">The sequence shown here is derived from an EMBL/GenBank/DDBJ whole genome shotgun (WGS) entry which is preliminary data.</text>
</comment>
<sequence>MLKKSYVLEKDQYLADLHLKTPAFQLTFLVAPTGIGKTTFTMEELRHQFELVVILVPTQNKVSELKNHYGTVTSKYLFFYGNHSPDESVRNFKGVIVATYDKFDKIMGLMTPSQKSKALLVVDEAHKLYSAGSFRDDALTPVLWHLQNRTIPSALCLTATKTDELFNQLKIKVDHEYVVEHSDPIVRNIEVISLLKGDQYTSIAVIEKRIKQLKKEYEKLPKNHPRKTILVRVNSREKCHNFRSYFEKKYKLKCLVVHSKSKNDSEVREIFESQKIPQGIDIVFTTSIMDEAVNLNNEQVEIDSVFVIGKQAHVEELVQFIGRLRLANVPCCILLHTEILQTNQNIKTVHQKHLKMMDEFITRVYKIGEGLSSLVHDYKFYQNEEKIQNIYDKINRMNESFKDWFDCKLFTVYNGKSIQNIASLVSTLYQMDTGHIYSSFEYLAWRIKKFLPNSEITFIKNNELETPQHVKDFFDEQKNLSDQAYANSIDLGISMFLDEFQSSTFKPKTLKEISDKFIQTKQKNEDYIDDLVLFAGDDIPHHEQTARVLNETIYLAQHISNLHDIKEILIQKRFSEISKVAEAYAKNEFVRHMLRKFYGRTPEKYLCDGHKITGSQASTLLANTIKAVQKHTYLPMHTIIKERLIKGMHYNYKTDEIEVAAGKALNFIATYFEVKDRNKNKPEKRYLEFHGIAVGGFEYLHIHDLQNAFIATKVDFELNGKRYAPYSGQVIKGK</sequence>
<evidence type="ECO:0000256" key="2">
    <source>
        <dbReference type="ARBA" id="ARBA00022840"/>
    </source>
</evidence>
<dbReference type="Proteomes" id="UP000294963">
    <property type="component" value="Unassembled WGS sequence"/>
</dbReference>
<dbReference type="Pfam" id="PF00270">
    <property type="entry name" value="DEAD"/>
    <property type="match status" value="1"/>
</dbReference>
<keyword evidence="5" id="KW-0378">Hydrolase</keyword>
<name>A0A4R1XZ12_ACICA</name>
<keyword evidence="6" id="KW-1185">Reference proteome</keyword>
<dbReference type="PROSITE" id="PS51192">
    <property type="entry name" value="HELICASE_ATP_BIND_1"/>
    <property type="match status" value="1"/>
</dbReference>
<dbReference type="InterPro" id="IPR011545">
    <property type="entry name" value="DEAD/DEAH_box_helicase_dom"/>
</dbReference>
<dbReference type="SUPFAM" id="SSF52540">
    <property type="entry name" value="P-loop containing nucleoside triphosphate hydrolases"/>
    <property type="match status" value="1"/>
</dbReference>
<dbReference type="SMART" id="SM00487">
    <property type="entry name" value="DEXDc"/>
    <property type="match status" value="1"/>
</dbReference>
<evidence type="ECO:0000259" key="3">
    <source>
        <dbReference type="PROSITE" id="PS51192"/>
    </source>
</evidence>
<keyword evidence="2" id="KW-0067">ATP-binding</keyword>
<dbReference type="GO" id="GO:0004386">
    <property type="term" value="F:helicase activity"/>
    <property type="evidence" value="ECO:0007669"/>
    <property type="project" value="UniProtKB-KW"/>
</dbReference>
<feature type="domain" description="Helicase C-terminal" evidence="4">
    <location>
        <begin position="212"/>
        <end position="368"/>
    </location>
</feature>
<dbReference type="OrthoDB" id="6664238at2"/>
<accession>A0A4R1XZ12</accession>
<keyword evidence="5" id="KW-0347">Helicase</keyword>
<dbReference type="Gene3D" id="3.40.50.300">
    <property type="entry name" value="P-loop containing nucleotide triphosphate hydrolases"/>
    <property type="match status" value="2"/>
</dbReference>
<organism evidence="5 6">
    <name type="scientific">Acinetobacter calcoaceticus</name>
    <dbReference type="NCBI Taxonomy" id="471"/>
    <lineage>
        <taxon>Bacteria</taxon>
        <taxon>Pseudomonadati</taxon>
        <taxon>Pseudomonadota</taxon>
        <taxon>Gammaproteobacteria</taxon>
        <taxon>Moraxellales</taxon>
        <taxon>Moraxellaceae</taxon>
        <taxon>Acinetobacter</taxon>
        <taxon>Acinetobacter calcoaceticus/baumannii complex</taxon>
    </lineage>
</organism>
<dbReference type="EMBL" id="SLVJ01000005">
    <property type="protein sequence ID" value="TCM68451.1"/>
    <property type="molecule type" value="Genomic_DNA"/>
</dbReference>
<reference evidence="5 6" key="1">
    <citation type="submission" date="2019-03" db="EMBL/GenBank/DDBJ databases">
        <title>Genomic analyses of the natural microbiome of Caenorhabditis elegans.</title>
        <authorList>
            <person name="Samuel B."/>
        </authorList>
    </citation>
    <scope>NUCLEOTIDE SEQUENCE [LARGE SCALE GENOMIC DNA]</scope>
    <source>
        <strain evidence="5 6">JUb89</strain>
    </source>
</reference>
<evidence type="ECO:0000313" key="6">
    <source>
        <dbReference type="Proteomes" id="UP000294963"/>
    </source>
</evidence>
<proteinExistence type="predicted"/>
<dbReference type="InterPro" id="IPR014001">
    <property type="entry name" value="Helicase_ATP-bd"/>
</dbReference>
<evidence type="ECO:0000256" key="1">
    <source>
        <dbReference type="ARBA" id="ARBA00022741"/>
    </source>
</evidence>
<evidence type="ECO:0000259" key="4">
    <source>
        <dbReference type="PROSITE" id="PS51194"/>
    </source>
</evidence>
<dbReference type="GO" id="GO:0003676">
    <property type="term" value="F:nucleic acid binding"/>
    <property type="evidence" value="ECO:0007669"/>
    <property type="project" value="InterPro"/>
</dbReference>
<dbReference type="AlphaFoldDB" id="A0A4R1XZ12"/>
<dbReference type="InterPro" id="IPR001650">
    <property type="entry name" value="Helicase_C-like"/>
</dbReference>
<dbReference type="GO" id="GO:0005524">
    <property type="term" value="F:ATP binding"/>
    <property type="evidence" value="ECO:0007669"/>
    <property type="project" value="UniProtKB-KW"/>
</dbReference>
<dbReference type="PROSITE" id="PS51194">
    <property type="entry name" value="HELICASE_CTER"/>
    <property type="match status" value="1"/>
</dbReference>
<protein>
    <submittedName>
        <fullName evidence="5">Superfamily II DNA or RNA helicase</fullName>
    </submittedName>
</protein>